<sequence length="393" mass="44616">MQAREERSVNSDSNSNNFVKGILDAARSKEAMAYIEQKLKEQGQSLLRLLSRVDDNHVINSMLTNSFLSAPLRQAVIGVFASAYRTLDPVVVRGNQLRPIPSNEANQFMERAIFLLNNNLTSGANIANQLQSKNRSLFEYCLKLSDPKIIAAMFKCSHVGKMLHPTERQILISQFNEVYNNIQSPRPSPAAKPQLTPKQANDLLAAMFAEPLLEKAIDKVQEKLLHHNLFDICSKANDPALIRKIFLRENQAFWSRLSPQQRYSVFQTHRDIYEKLVHDYNRQQSSAPNQQDISTPPFNMGEETDPYAILGLDGDELSSMNANEAEEKIKSAYKKMALKHHPDRNLGDEEGANARMKLVTGAKDFLVKPENRETWKNWKNAQQSESPRPGPRM</sequence>
<dbReference type="InterPro" id="IPR050817">
    <property type="entry name" value="DjlA_DnaK_co-chaperone"/>
</dbReference>
<name>A0ABY8ASE9_9GAMM</name>
<dbReference type="EMBL" id="CP119078">
    <property type="protein sequence ID" value="WED42699.1"/>
    <property type="molecule type" value="Genomic_DNA"/>
</dbReference>
<proteinExistence type="predicted"/>
<dbReference type="Gene3D" id="1.10.287.110">
    <property type="entry name" value="DnaJ domain"/>
    <property type="match status" value="1"/>
</dbReference>
<keyword evidence="5" id="KW-1185">Reference proteome</keyword>
<evidence type="ECO:0000256" key="2">
    <source>
        <dbReference type="SAM" id="MobiDB-lite"/>
    </source>
</evidence>
<protein>
    <submittedName>
        <fullName evidence="4">J domain-containing protein</fullName>
    </submittedName>
</protein>
<organism evidence="4 5">
    <name type="scientific">Legionella cardiaca</name>
    <dbReference type="NCBI Taxonomy" id="1071983"/>
    <lineage>
        <taxon>Bacteria</taxon>
        <taxon>Pseudomonadati</taxon>
        <taxon>Pseudomonadota</taxon>
        <taxon>Gammaproteobacteria</taxon>
        <taxon>Legionellales</taxon>
        <taxon>Legionellaceae</taxon>
        <taxon>Legionella</taxon>
    </lineage>
</organism>
<feature type="compositionally biased region" description="Polar residues" evidence="2">
    <location>
        <begin position="377"/>
        <end position="386"/>
    </location>
</feature>
<dbReference type="Proteomes" id="UP001222087">
    <property type="component" value="Chromosome"/>
</dbReference>
<evidence type="ECO:0000256" key="1">
    <source>
        <dbReference type="ARBA" id="ARBA00023186"/>
    </source>
</evidence>
<dbReference type="RefSeq" id="WP_275088515.1">
    <property type="nucleotide sequence ID" value="NZ_CP119078.1"/>
</dbReference>
<dbReference type="PRINTS" id="PR00625">
    <property type="entry name" value="JDOMAIN"/>
</dbReference>
<dbReference type="InterPro" id="IPR036869">
    <property type="entry name" value="J_dom_sf"/>
</dbReference>
<evidence type="ECO:0000313" key="4">
    <source>
        <dbReference type="EMBL" id="WED42699.1"/>
    </source>
</evidence>
<dbReference type="PANTHER" id="PTHR24074">
    <property type="entry name" value="CO-CHAPERONE PROTEIN DJLA"/>
    <property type="match status" value="1"/>
</dbReference>
<reference evidence="4 5" key="1">
    <citation type="submission" date="2023-02" db="EMBL/GenBank/DDBJ databases">
        <title>Genome Sequence of L. cardiaca H63T.</title>
        <authorList>
            <person name="Lopez A.E."/>
            <person name="Cianciotto N.P."/>
        </authorList>
    </citation>
    <scope>NUCLEOTIDE SEQUENCE [LARGE SCALE GENOMIC DNA]</scope>
    <source>
        <strain evidence="4 5">H63</strain>
    </source>
</reference>
<dbReference type="InterPro" id="IPR001623">
    <property type="entry name" value="DnaJ_domain"/>
</dbReference>
<evidence type="ECO:0000259" key="3">
    <source>
        <dbReference type="PROSITE" id="PS50076"/>
    </source>
</evidence>
<dbReference type="SUPFAM" id="SSF46565">
    <property type="entry name" value="Chaperone J-domain"/>
    <property type="match status" value="1"/>
</dbReference>
<gene>
    <name evidence="4" type="ORF">PXX05_12450</name>
</gene>
<dbReference type="PROSITE" id="PS50076">
    <property type="entry name" value="DNAJ_2"/>
    <property type="match status" value="1"/>
</dbReference>
<dbReference type="SMART" id="SM00271">
    <property type="entry name" value="DnaJ"/>
    <property type="match status" value="1"/>
</dbReference>
<feature type="domain" description="J" evidence="3">
    <location>
        <begin position="305"/>
        <end position="379"/>
    </location>
</feature>
<dbReference type="CDD" id="cd06257">
    <property type="entry name" value="DnaJ"/>
    <property type="match status" value="1"/>
</dbReference>
<feature type="region of interest" description="Disordered" evidence="2">
    <location>
        <begin position="370"/>
        <end position="393"/>
    </location>
</feature>
<keyword evidence="1" id="KW-0143">Chaperone</keyword>
<evidence type="ECO:0000313" key="5">
    <source>
        <dbReference type="Proteomes" id="UP001222087"/>
    </source>
</evidence>
<accession>A0ABY8ASE9</accession>
<dbReference type="Pfam" id="PF00226">
    <property type="entry name" value="DnaJ"/>
    <property type="match status" value="1"/>
</dbReference>